<keyword evidence="1" id="KW-0238">DNA-binding</keyword>
<dbReference type="InterPro" id="IPR007351">
    <property type="entry name" value="YjbR"/>
</dbReference>
<name>A0A929RYV2_9BACT</name>
<dbReference type="GO" id="GO:0003677">
    <property type="term" value="F:DNA binding"/>
    <property type="evidence" value="ECO:0007669"/>
    <property type="project" value="UniProtKB-KW"/>
</dbReference>
<dbReference type="InterPro" id="IPR058532">
    <property type="entry name" value="YjbR/MT2646/Rv2570-like"/>
</dbReference>
<evidence type="ECO:0000313" key="1">
    <source>
        <dbReference type="EMBL" id="MBF0970801.1"/>
    </source>
</evidence>
<dbReference type="SUPFAM" id="SSF142906">
    <property type="entry name" value="YjbR-like"/>
    <property type="match status" value="1"/>
</dbReference>
<gene>
    <name evidence="1" type="ORF">HXK21_07140</name>
</gene>
<comment type="caution">
    <text evidence="1">The sequence shown here is derived from an EMBL/GenBank/DDBJ whole genome shotgun (WGS) entry which is preliminary data.</text>
</comment>
<dbReference type="RefSeq" id="WP_303764444.1">
    <property type="nucleotide sequence ID" value="NZ_JABZGR010000023.1"/>
</dbReference>
<reference evidence="1" key="1">
    <citation type="submission" date="2020-04" db="EMBL/GenBank/DDBJ databases">
        <title>Deep metagenomics examines the oral microbiome during advanced dental caries in children, revealing novel taxa and co-occurrences with host molecules.</title>
        <authorList>
            <person name="Baker J.L."/>
            <person name="Morton J.T."/>
            <person name="Dinis M."/>
            <person name="Alvarez R."/>
            <person name="Tran N.C."/>
            <person name="Knight R."/>
            <person name="Edlund A."/>
        </authorList>
    </citation>
    <scope>NUCLEOTIDE SEQUENCE</scope>
    <source>
        <strain evidence="1">JCVI_34_bin.1</strain>
    </source>
</reference>
<evidence type="ECO:0000313" key="2">
    <source>
        <dbReference type="Proteomes" id="UP000704068"/>
    </source>
</evidence>
<organism evidence="1 2">
    <name type="scientific">Alloprevotella tannerae</name>
    <dbReference type="NCBI Taxonomy" id="76122"/>
    <lineage>
        <taxon>Bacteria</taxon>
        <taxon>Pseudomonadati</taxon>
        <taxon>Bacteroidota</taxon>
        <taxon>Bacteroidia</taxon>
        <taxon>Bacteroidales</taxon>
        <taxon>Prevotellaceae</taxon>
        <taxon>Alloprevotella</taxon>
    </lineage>
</organism>
<dbReference type="Pfam" id="PF04237">
    <property type="entry name" value="YjbR"/>
    <property type="match status" value="1"/>
</dbReference>
<proteinExistence type="predicted"/>
<protein>
    <submittedName>
        <fullName evidence="1">MmcQ/YjbR family DNA-binding protein</fullName>
    </submittedName>
</protein>
<dbReference type="InterPro" id="IPR038056">
    <property type="entry name" value="YjbR-like_sf"/>
</dbReference>
<accession>A0A929RYV2</accession>
<dbReference type="EMBL" id="JABZGR010000023">
    <property type="protein sequence ID" value="MBF0970801.1"/>
    <property type="molecule type" value="Genomic_DNA"/>
</dbReference>
<sequence length="126" mass="14944">MNIEEFRDYCLSLPGTTEKMPFTEAHRAEVRGILVFCVADRWYCLVDVDEFNNFTIKYPPEEALQLRKTYEEVRPGWHMNKRHWITVSLEGTLDDDFIRQLLHRAHATLVATLPKRERAKYEQSAE</sequence>
<dbReference type="Proteomes" id="UP000704068">
    <property type="component" value="Unassembled WGS sequence"/>
</dbReference>
<dbReference type="Gene3D" id="3.90.1150.30">
    <property type="match status" value="1"/>
</dbReference>
<dbReference type="PANTHER" id="PTHR35145">
    <property type="entry name" value="CYTOPLASMIC PROTEIN-RELATED"/>
    <property type="match status" value="1"/>
</dbReference>
<dbReference type="PANTHER" id="PTHR35145:SF1">
    <property type="entry name" value="CYTOPLASMIC PROTEIN"/>
    <property type="match status" value="1"/>
</dbReference>
<dbReference type="AlphaFoldDB" id="A0A929RYV2"/>